<keyword evidence="3" id="KW-1185">Reference proteome</keyword>
<evidence type="ECO:0000313" key="2">
    <source>
        <dbReference type="EMBL" id="MBO4210902.1"/>
    </source>
</evidence>
<proteinExistence type="predicted"/>
<dbReference type="Proteomes" id="UP000823521">
    <property type="component" value="Unassembled WGS sequence"/>
</dbReference>
<dbReference type="InterPro" id="IPR040919">
    <property type="entry name" value="Asparaginase_C"/>
</dbReference>
<protein>
    <submittedName>
        <fullName evidence="2">Asparaginase</fullName>
    </submittedName>
</protein>
<gene>
    <name evidence="2" type="ORF">GSF22_33665</name>
</gene>
<feature type="non-terminal residue" evidence="2">
    <location>
        <position position="1"/>
    </location>
</feature>
<reference evidence="2 3" key="1">
    <citation type="submission" date="2019-12" db="EMBL/GenBank/DDBJ databases">
        <title>Whole genome sequencing of endophytic Actinobacterium Micromonospora sp. MPMI6T.</title>
        <authorList>
            <person name="Evv R."/>
            <person name="Podile A.R."/>
        </authorList>
    </citation>
    <scope>NUCLEOTIDE SEQUENCE [LARGE SCALE GENOMIC DNA]</scope>
    <source>
        <strain evidence="2 3">MPMI6</strain>
    </source>
</reference>
<evidence type="ECO:0000313" key="3">
    <source>
        <dbReference type="Proteomes" id="UP000823521"/>
    </source>
</evidence>
<comment type="caution">
    <text evidence="2">The sequence shown here is derived from an EMBL/GenBank/DDBJ whole genome shotgun (WGS) entry which is preliminary data.</text>
</comment>
<organism evidence="2 3">
    <name type="scientific">Micromonospora echinofusca</name>
    <dbReference type="NCBI Taxonomy" id="47858"/>
    <lineage>
        <taxon>Bacteria</taxon>
        <taxon>Bacillati</taxon>
        <taxon>Actinomycetota</taxon>
        <taxon>Actinomycetes</taxon>
        <taxon>Micromonosporales</taxon>
        <taxon>Micromonosporaceae</taxon>
        <taxon>Micromonospora</taxon>
    </lineage>
</organism>
<dbReference type="InterPro" id="IPR006034">
    <property type="entry name" value="Asparaginase/glutaminase-like"/>
</dbReference>
<dbReference type="PIRSF" id="PIRSF001220">
    <property type="entry name" value="L-ASNase_gatD"/>
    <property type="match status" value="1"/>
</dbReference>
<name>A0ABS3W2A1_MICEH</name>
<sequence length="109" mass="11097">PDMPPALLTCVVDAGARGIVLEGTGVGNVPVDLFTTIDELTGWDIPVVVASRCHTTDTPPNDLPGAFGLATTVGAISARGLSPTKARIALMVALGGGGVTAARDWFDRL</sequence>
<dbReference type="PIRSF" id="PIRSF500176">
    <property type="entry name" value="L_ASNase"/>
    <property type="match status" value="1"/>
</dbReference>
<dbReference type="Gene3D" id="3.40.50.40">
    <property type="match status" value="1"/>
</dbReference>
<accession>A0ABS3W2A1</accession>
<dbReference type="SUPFAM" id="SSF53774">
    <property type="entry name" value="Glutaminase/Asparaginase"/>
    <property type="match status" value="1"/>
</dbReference>
<dbReference type="InterPro" id="IPR027473">
    <property type="entry name" value="L-asparaginase_C"/>
</dbReference>
<evidence type="ECO:0000259" key="1">
    <source>
        <dbReference type="Pfam" id="PF17763"/>
    </source>
</evidence>
<dbReference type="InterPro" id="IPR036152">
    <property type="entry name" value="Asp/glu_Ase-like_sf"/>
</dbReference>
<feature type="domain" description="Asparaginase/glutaminase C-terminal" evidence="1">
    <location>
        <begin position="1"/>
        <end position="97"/>
    </location>
</feature>
<dbReference type="EMBL" id="WVUH01000668">
    <property type="protein sequence ID" value="MBO4210902.1"/>
    <property type="molecule type" value="Genomic_DNA"/>
</dbReference>
<dbReference type="Pfam" id="PF17763">
    <property type="entry name" value="Asparaginase_C"/>
    <property type="match status" value="1"/>
</dbReference>
<dbReference type="PROSITE" id="PS51732">
    <property type="entry name" value="ASN_GLN_ASE_3"/>
    <property type="match status" value="1"/>
</dbReference>